<dbReference type="AlphaFoldDB" id="V2VHY2"/>
<keyword evidence="1" id="KW-1133">Transmembrane helix</keyword>
<organism evidence="2 3">
    <name type="scientific">Acinetobacter brisouii CIP 110357</name>
    <dbReference type="NCBI Taxonomy" id="1341683"/>
    <lineage>
        <taxon>Bacteria</taxon>
        <taxon>Pseudomonadati</taxon>
        <taxon>Pseudomonadota</taxon>
        <taxon>Gammaproteobacteria</taxon>
        <taxon>Moraxellales</taxon>
        <taxon>Moraxellaceae</taxon>
        <taxon>Acinetobacter</taxon>
    </lineage>
</organism>
<dbReference type="OrthoDB" id="6704960at2"/>
<evidence type="ECO:0000313" key="2">
    <source>
        <dbReference type="EMBL" id="ESK47129.1"/>
    </source>
</evidence>
<evidence type="ECO:0000256" key="1">
    <source>
        <dbReference type="SAM" id="Phobius"/>
    </source>
</evidence>
<feature type="transmembrane region" description="Helical" evidence="1">
    <location>
        <begin position="56"/>
        <end position="80"/>
    </location>
</feature>
<dbReference type="RefSeq" id="WP_004903007.1">
    <property type="nucleotide sequence ID" value="NZ_BBTI01000021.1"/>
</dbReference>
<sequence>MAQDKVEQHRRYITTAYMFMFLALFTIVAGFIAYLFAAKVAHNSQAEVWIQAHGIWVMRSVILFMVMGLFAGLWFIPLAFYAWNEALWVTGCTVAGVIFAFIAWMYFLNCFIQGLSKYFKKKAVF</sequence>
<feature type="transmembrane region" description="Helical" evidence="1">
    <location>
        <begin position="12"/>
        <end position="36"/>
    </location>
</feature>
<dbReference type="Proteomes" id="UP000018418">
    <property type="component" value="Unassembled WGS sequence"/>
</dbReference>
<feature type="transmembrane region" description="Helical" evidence="1">
    <location>
        <begin position="86"/>
        <end position="112"/>
    </location>
</feature>
<evidence type="ECO:0000313" key="3">
    <source>
        <dbReference type="Proteomes" id="UP000018418"/>
    </source>
</evidence>
<keyword evidence="1" id="KW-0812">Transmembrane</keyword>
<keyword evidence="3" id="KW-1185">Reference proteome</keyword>
<dbReference type="PATRIC" id="fig|1341683.3.peg.2973"/>
<reference evidence="2 3" key="1">
    <citation type="submission" date="2013-10" db="EMBL/GenBank/DDBJ databases">
        <title>The Genome Sequence of Acinetobacter brisouii CIP 110357.</title>
        <authorList>
            <consortium name="The Broad Institute Genomics Platform"/>
            <consortium name="The Broad Institute Genome Sequencing Center for Infectious Disease"/>
            <person name="Cerqueira G."/>
            <person name="Feldgarden M."/>
            <person name="Courvalin P."/>
            <person name="Grillot-Courvalin C."/>
            <person name="Clermont D."/>
            <person name="Rocha E."/>
            <person name="Yoon E.-J."/>
            <person name="Nemec A."/>
            <person name="Young S.K."/>
            <person name="Zeng Q."/>
            <person name="Gargeya S."/>
            <person name="Fitzgerald M."/>
            <person name="Abouelleil A."/>
            <person name="Alvarado L."/>
            <person name="Berlin A.M."/>
            <person name="Chapman S.B."/>
            <person name="Gainer-Dewar J."/>
            <person name="Goldberg J."/>
            <person name="Gnerre S."/>
            <person name="Griggs A."/>
            <person name="Gujja S."/>
            <person name="Hansen M."/>
            <person name="Howarth C."/>
            <person name="Imamovic A."/>
            <person name="Ireland A."/>
            <person name="Larimer J."/>
            <person name="McCowan C."/>
            <person name="Murphy C."/>
            <person name="Pearson M."/>
            <person name="Poon T.W."/>
            <person name="Priest M."/>
            <person name="Roberts A."/>
            <person name="Saif S."/>
            <person name="Shea T."/>
            <person name="Sykes S."/>
            <person name="Wortman J."/>
            <person name="Nusbaum C."/>
            <person name="Birren B."/>
        </authorList>
    </citation>
    <scope>NUCLEOTIDE SEQUENCE [LARGE SCALE GENOMIC DNA]</scope>
    <source>
        <strain evidence="2 3">CIP 110357</strain>
    </source>
</reference>
<dbReference type="EMBL" id="AYEU01000016">
    <property type="protein sequence ID" value="ESK47129.1"/>
    <property type="molecule type" value="Genomic_DNA"/>
</dbReference>
<gene>
    <name evidence="2" type="ORF">P255_03012</name>
</gene>
<accession>V2VHY2</accession>
<name>V2VHY2_9GAMM</name>
<comment type="caution">
    <text evidence="2">The sequence shown here is derived from an EMBL/GenBank/DDBJ whole genome shotgun (WGS) entry which is preliminary data.</text>
</comment>
<evidence type="ECO:0008006" key="4">
    <source>
        <dbReference type="Google" id="ProtNLM"/>
    </source>
</evidence>
<dbReference type="STRING" id="396323.VH98_06230"/>
<keyword evidence="1" id="KW-0472">Membrane</keyword>
<protein>
    <recommendedName>
        <fullName evidence="4">Transmembrane protein</fullName>
    </recommendedName>
</protein>
<dbReference type="HOGENOM" id="CLU_1987831_0_0_6"/>
<proteinExistence type="predicted"/>